<evidence type="ECO:0000256" key="5">
    <source>
        <dbReference type="ARBA" id="ARBA00022777"/>
    </source>
</evidence>
<dbReference type="EMBL" id="FXTB01000010">
    <property type="protein sequence ID" value="SMO86414.1"/>
    <property type="molecule type" value="Genomic_DNA"/>
</dbReference>
<dbReference type="PROSITE" id="PS50109">
    <property type="entry name" value="HIS_KIN"/>
    <property type="match status" value="1"/>
</dbReference>
<evidence type="ECO:0000259" key="8">
    <source>
        <dbReference type="PROSITE" id="PS50109"/>
    </source>
</evidence>
<dbReference type="InterPro" id="IPR004358">
    <property type="entry name" value="Sig_transdc_His_kin-like_C"/>
</dbReference>
<dbReference type="GO" id="GO:0005886">
    <property type="term" value="C:plasma membrane"/>
    <property type="evidence" value="ECO:0007669"/>
    <property type="project" value="TreeGrafter"/>
</dbReference>
<dbReference type="SUPFAM" id="SSF55874">
    <property type="entry name" value="ATPase domain of HSP90 chaperone/DNA topoisomerase II/histidine kinase"/>
    <property type="match status" value="1"/>
</dbReference>
<dbReference type="PRINTS" id="PR00344">
    <property type="entry name" value="BCTRLSENSOR"/>
</dbReference>
<feature type="transmembrane region" description="Helical" evidence="7">
    <location>
        <begin position="169"/>
        <end position="191"/>
    </location>
</feature>
<keyword evidence="7" id="KW-0812">Transmembrane</keyword>
<dbReference type="InterPro" id="IPR036890">
    <property type="entry name" value="HATPase_C_sf"/>
</dbReference>
<protein>
    <recommendedName>
        <fullName evidence="2">histidine kinase</fullName>
        <ecNumber evidence="2">2.7.13.3</ecNumber>
    </recommendedName>
</protein>
<evidence type="ECO:0000313" key="10">
    <source>
        <dbReference type="Proteomes" id="UP000319040"/>
    </source>
</evidence>
<evidence type="ECO:0000256" key="3">
    <source>
        <dbReference type="ARBA" id="ARBA00022553"/>
    </source>
</evidence>
<name>A0A521ER48_SACCC</name>
<accession>A0A521ER48</accession>
<dbReference type="GO" id="GO:0016036">
    <property type="term" value="P:cellular response to phosphate starvation"/>
    <property type="evidence" value="ECO:0007669"/>
    <property type="project" value="TreeGrafter"/>
</dbReference>
<dbReference type="Proteomes" id="UP000319040">
    <property type="component" value="Unassembled WGS sequence"/>
</dbReference>
<feature type="transmembrane region" description="Helical" evidence="7">
    <location>
        <begin position="25"/>
        <end position="46"/>
    </location>
</feature>
<dbReference type="EC" id="2.7.13.3" evidence="2"/>
<dbReference type="InterPro" id="IPR003661">
    <property type="entry name" value="HisK_dim/P_dom"/>
</dbReference>
<keyword evidence="7" id="KW-1133">Transmembrane helix</keyword>
<dbReference type="SUPFAM" id="SSF47384">
    <property type="entry name" value="Homodimeric domain of signal transducing histidine kinase"/>
    <property type="match status" value="1"/>
</dbReference>
<evidence type="ECO:0000256" key="2">
    <source>
        <dbReference type="ARBA" id="ARBA00012438"/>
    </source>
</evidence>
<evidence type="ECO:0000256" key="4">
    <source>
        <dbReference type="ARBA" id="ARBA00022679"/>
    </source>
</evidence>
<keyword evidence="3" id="KW-0597">Phosphoprotein</keyword>
<dbReference type="GO" id="GO:0000155">
    <property type="term" value="F:phosphorelay sensor kinase activity"/>
    <property type="evidence" value="ECO:0007669"/>
    <property type="project" value="InterPro"/>
</dbReference>
<dbReference type="PANTHER" id="PTHR45453:SF1">
    <property type="entry name" value="PHOSPHATE REGULON SENSOR PROTEIN PHOR"/>
    <property type="match status" value="1"/>
</dbReference>
<sequence>MNCSRKRREITRKYTRWLFENNKQYIRNLLLMYMSLYPIFAVLHSYGTSKPFSTLASLSFFAGLPLLIAAYVCTFIDKCVPYIRTINATAFLGVSLNITLTYAYHILGYDTLDSYYTILVISLAMLGLSMSKVLLINLYIALSAILFILISVFVHELPTYNSHLFVRSSTYVIVASGLFTMAGLVIDRFLFKLFCAQKNITKEIVKISDQKDTLENLNETKDRFFSIISHDLRSPFTSLIGYFDILLRNDGKEFKVRKDDIEKIYLHVRRTYNLLNNLLNWSKTQLNEYEHKPKRYKLGPIFAENRSLYREIASQKGIKITHSYPRNAMVYCNKEMIATIIRNLIFNAIKFTRSRGEIHLSARQIGENEIEIAVKDNGIGMHDKDIDKVLNPTIHHVKKGTHSEKGAGIGLIICNDILKKHNSKMQIESKRNVGSKFFFVLPIYPEMRVTHVADSV</sequence>
<keyword evidence="7" id="KW-0472">Membrane</keyword>
<dbReference type="InterPro" id="IPR050351">
    <property type="entry name" value="BphY/WalK/GraS-like"/>
</dbReference>
<dbReference type="CDD" id="cd00082">
    <property type="entry name" value="HisKA"/>
    <property type="match status" value="1"/>
</dbReference>
<dbReference type="CDD" id="cd00075">
    <property type="entry name" value="HATPase"/>
    <property type="match status" value="1"/>
</dbReference>
<dbReference type="InterPro" id="IPR036097">
    <property type="entry name" value="HisK_dim/P_sf"/>
</dbReference>
<dbReference type="InterPro" id="IPR003594">
    <property type="entry name" value="HATPase_dom"/>
</dbReference>
<dbReference type="PANTHER" id="PTHR45453">
    <property type="entry name" value="PHOSPHATE REGULON SENSOR PROTEIN PHOR"/>
    <property type="match status" value="1"/>
</dbReference>
<evidence type="ECO:0000256" key="1">
    <source>
        <dbReference type="ARBA" id="ARBA00000085"/>
    </source>
</evidence>
<dbReference type="SMART" id="SM00387">
    <property type="entry name" value="HATPase_c"/>
    <property type="match status" value="1"/>
</dbReference>
<feature type="transmembrane region" description="Helical" evidence="7">
    <location>
        <begin position="52"/>
        <end position="76"/>
    </location>
</feature>
<reference evidence="9 10" key="1">
    <citation type="submission" date="2017-05" db="EMBL/GenBank/DDBJ databases">
        <authorList>
            <person name="Varghese N."/>
            <person name="Submissions S."/>
        </authorList>
    </citation>
    <scope>NUCLEOTIDE SEQUENCE [LARGE SCALE GENOMIC DNA]</scope>
    <source>
        <strain evidence="9 10">DSM 27040</strain>
    </source>
</reference>
<comment type="catalytic activity">
    <reaction evidence="1">
        <text>ATP + protein L-histidine = ADP + protein N-phospho-L-histidine.</text>
        <dbReference type="EC" id="2.7.13.3"/>
    </reaction>
</comment>
<dbReference type="Pfam" id="PF02518">
    <property type="entry name" value="HATPase_c"/>
    <property type="match status" value="1"/>
</dbReference>
<keyword evidence="6" id="KW-0902">Two-component regulatory system</keyword>
<evidence type="ECO:0000256" key="7">
    <source>
        <dbReference type="SAM" id="Phobius"/>
    </source>
</evidence>
<dbReference type="Gene3D" id="1.10.287.130">
    <property type="match status" value="1"/>
</dbReference>
<feature type="domain" description="Histidine kinase" evidence="8">
    <location>
        <begin position="227"/>
        <end position="445"/>
    </location>
</feature>
<evidence type="ECO:0000256" key="6">
    <source>
        <dbReference type="ARBA" id="ARBA00023012"/>
    </source>
</evidence>
<dbReference type="Gene3D" id="3.30.565.10">
    <property type="entry name" value="Histidine kinase-like ATPase, C-terminal domain"/>
    <property type="match status" value="1"/>
</dbReference>
<evidence type="ECO:0000313" key="9">
    <source>
        <dbReference type="EMBL" id="SMO86414.1"/>
    </source>
</evidence>
<gene>
    <name evidence="9" type="ORF">SAMN06265379_110134</name>
</gene>
<feature type="transmembrane region" description="Helical" evidence="7">
    <location>
        <begin position="138"/>
        <end position="157"/>
    </location>
</feature>
<keyword evidence="4" id="KW-0808">Transferase</keyword>
<proteinExistence type="predicted"/>
<keyword evidence="5 9" id="KW-0418">Kinase</keyword>
<dbReference type="Pfam" id="PF00512">
    <property type="entry name" value="HisKA"/>
    <property type="match status" value="1"/>
</dbReference>
<dbReference type="RefSeq" id="WP_185957582.1">
    <property type="nucleotide sequence ID" value="NZ_FXTB01000010.1"/>
</dbReference>
<dbReference type="GO" id="GO:0004721">
    <property type="term" value="F:phosphoprotein phosphatase activity"/>
    <property type="evidence" value="ECO:0007669"/>
    <property type="project" value="TreeGrafter"/>
</dbReference>
<keyword evidence="10" id="KW-1185">Reference proteome</keyword>
<dbReference type="AlphaFoldDB" id="A0A521ER48"/>
<dbReference type="SMART" id="SM00388">
    <property type="entry name" value="HisKA"/>
    <property type="match status" value="1"/>
</dbReference>
<dbReference type="InterPro" id="IPR005467">
    <property type="entry name" value="His_kinase_dom"/>
</dbReference>
<feature type="transmembrane region" description="Helical" evidence="7">
    <location>
        <begin position="88"/>
        <end position="108"/>
    </location>
</feature>
<organism evidence="9 10">
    <name type="scientific">Saccharicrinis carchari</name>
    <dbReference type="NCBI Taxonomy" id="1168039"/>
    <lineage>
        <taxon>Bacteria</taxon>
        <taxon>Pseudomonadati</taxon>
        <taxon>Bacteroidota</taxon>
        <taxon>Bacteroidia</taxon>
        <taxon>Marinilabiliales</taxon>
        <taxon>Marinilabiliaceae</taxon>
        <taxon>Saccharicrinis</taxon>
    </lineage>
</organism>